<gene>
    <name evidence="3" type="ORF">IW245_008058</name>
</gene>
<accession>A0A8J7GLG5</accession>
<protein>
    <recommendedName>
        <fullName evidence="2">Low molecular weight protein antigen 6 PH domain-containing protein</fullName>
    </recommendedName>
</protein>
<organism evidence="3 4">
    <name type="scientific">Longispora fulva</name>
    <dbReference type="NCBI Taxonomy" id="619741"/>
    <lineage>
        <taxon>Bacteria</taxon>
        <taxon>Bacillati</taxon>
        <taxon>Actinomycetota</taxon>
        <taxon>Actinomycetes</taxon>
        <taxon>Micromonosporales</taxon>
        <taxon>Micromonosporaceae</taxon>
        <taxon>Longispora</taxon>
    </lineage>
</organism>
<name>A0A8J7GLG5_9ACTN</name>
<evidence type="ECO:0000313" key="3">
    <source>
        <dbReference type="EMBL" id="MBG6141864.1"/>
    </source>
</evidence>
<evidence type="ECO:0000313" key="4">
    <source>
        <dbReference type="Proteomes" id="UP000622552"/>
    </source>
</evidence>
<dbReference type="RefSeq" id="WP_197008231.1">
    <property type="nucleotide sequence ID" value="NZ_BONS01000013.1"/>
</dbReference>
<reference evidence="3" key="1">
    <citation type="submission" date="2020-11" db="EMBL/GenBank/DDBJ databases">
        <title>Sequencing the genomes of 1000 actinobacteria strains.</title>
        <authorList>
            <person name="Klenk H.-P."/>
        </authorList>
    </citation>
    <scope>NUCLEOTIDE SEQUENCE</scope>
    <source>
        <strain evidence="3">DSM 45356</strain>
    </source>
</reference>
<dbReference type="InterPro" id="IPR019692">
    <property type="entry name" value="CFP-6_PH"/>
</dbReference>
<comment type="caution">
    <text evidence="3">The sequence shown here is derived from an EMBL/GenBank/DDBJ whole genome shotgun (WGS) entry which is preliminary data.</text>
</comment>
<feature type="domain" description="Low molecular weight protein antigen 6 PH" evidence="2">
    <location>
        <begin position="65"/>
        <end position="134"/>
    </location>
</feature>
<feature type="transmembrane region" description="Helical" evidence="1">
    <location>
        <begin position="37"/>
        <end position="63"/>
    </location>
</feature>
<dbReference type="Pfam" id="PF10756">
    <property type="entry name" value="bPH_6"/>
    <property type="match status" value="1"/>
</dbReference>
<proteinExistence type="predicted"/>
<sequence length="143" mass="15184">MITAAPYRVKFVCWTAAAAVAVIFTVVAVGLRGQSEGVAVFGVGDQVAMIGLGLLGATAILWFTRPRVEADADGIRIRNLFGSYDLPWDLVREIQFDAGNSWASLELVDDEVVAIMAVQAADKGRAVAAVRGLRALHSAALVR</sequence>
<keyword evidence="1" id="KW-0812">Transmembrane</keyword>
<feature type="transmembrane region" description="Helical" evidence="1">
    <location>
        <begin position="12"/>
        <end position="31"/>
    </location>
</feature>
<dbReference type="AlphaFoldDB" id="A0A8J7GLG5"/>
<dbReference type="Proteomes" id="UP000622552">
    <property type="component" value="Unassembled WGS sequence"/>
</dbReference>
<keyword evidence="1" id="KW-1133">Transmembrane helix</keyword>
<evidence type="ECO:0000259" key="2">
    <source>
        <dbReference type="Pfam" id="PF10756"/>
    </source>
</evidence>
<dbReference type="EMBL" id="JADOUF010000001">
    <property type="protein sequence ID" value="MBG6141864.1"/>
    <property type="molecule type" value="Genomic_DNA"/>
</dbReference>
<evidence type="ECO:0000256" key="1">
    <source>
        <dbReference type="SAM" id="Phobius"/>
    </source>
</evidence>
<keyword evidence="4" id="KW-1185">Reference proteome</keyword>
<keyword evidence="1" id="KW-0472">Membrane</keyword>